<feature type="region of interest" description="Disordered" evidence="1">
    <location>
        <begin position="1"/>
        <end position="21"/>
    </location>
</feature>
<sequence>MQAGGNSMRMPSSDPEAGQAGPAPVRARLAVVPAVMLSAAGFLLFAREDRISGFLLLAAALILAGFLSRKLVIDLALIAVGLTAMSLVPITTDISTEHMAVMGTAMVLAVGIPYAASRFITKDHAIRFPIRTGQPWTRAEKWYLPAVLVIGYALMPVYMIRTGVYENWPAVSDADGIARLFLGTNVLGIWDELFFICTTFTLLRRHLPDWQANLLQAVLFTSFLWELGFHAWAPFFIFPFALLQARLFTVTKSLSYIVSVHLLFDFVLFLVLIHAHNREWINIFLY</sequence>
<proteinExistence type="predicted"/>
<feature type="transmembrane region" description="Helical" evidence="2">
    <location>
        <begin position="27"/>
        <end position="45"/>
    </location>
</feature>
<keyword evidence="2" id="KW-0812">Transmembrane</keyword>
<evidence type="ECO:0000313" key="4">
    <source>
        <dbReference type="EMBL" id="SDT57783.1"/>
    </source>
</evidence>
<dbReference type="Proteomes" id="UP000198751">
    <property type="component" value="Chromosome I"/>
</dbReference>
<feature type="transmembrane region" description="Helical" evidence="2">
    <location>
        <begin position="180"/>
        <end position="203"/>
    </location>
</feature>
<dbReference type="EMBL" id="LT629779">
    <property type="protein sequence ID" value="SDT57783.1"/>
    <property type="molecule type" value="Genomic_DNA"/>
</dbReference>
<feature type="transmembrane region" description="Helical" evidence="2">
    <location>
        <begin position="75"/>
        <end position="92"/>
    </location>
</feature>
<name>A0A1H2BHP7_9MICC</name>
<protein>
    <recommendedName>
        <fullName evidence="3">CAAX prenyl protease 2/Lysostaphin resistance protein A-like domain-containing protein</fullName>
    </recommendedName>
</protein>
<evidence type="ECO:0000259" key="3">
    <source>
        <dbReference type="Pfam" id="PF02517"/>
    </source>
</evidence>
<keyword evidence="5" id="KW-1185">Reference proteome</keyword>
<dbReference type="GO" id="GO:0080120">
    <property type="term" value="P:CAAX-box protein maturation"/>
    <property type="evidence" value="ECO:0007669"/>
    <property type="project" value="UniProtKB-ARBA"/>
</dbReference>
<feature type="transmembrane region" description="Helical" evidence="2">
    <location>
        <begin position="142"/>
        <end position="160"/>
    </location>
</feature>
<gene>
    <name evidence="4" type="ORF">SAMN04489743_3703</name>
</gene>
<dbReference type="OrthoDB" id="3078181at2"/>
<dbReference type="AlphaFoldDB" id="A0A1H2BHP7"/>
<dbReference type="GO" id="GO:0004175">
    <property type="term" value="F:endopeptidase activity"/>
    <property type="evidence" value="ECO:0007669"/>
    <property type="project" value="UniProtKB-ARBA"/>
</dbReference>
<feature type="transmembrane region" description="Helical" evidence="2">
    <location>
        <begin position="215"/>
        <end position="242"/>
    </location>
</feature>
<dbReference type="Pfam" id="PF02517">
    <property type="entry name" value="Rce1-like"/>
    <property type="match status" value="1"/>
</dbReference>
<organism evidence="4 5">
    <name type="scientific">Pseudarthrobacter equi</name>
    <dbReference type="NCBI Taxonomy" id="728066"/>
    <lineage>
        <taxon>Bacteria</taxon>
        <taxon>Bacillati</taxon>
        <taxon>Actinomycetota</taxon>
        <taxon>Actinomycetes</taxon>
        <taxon>Micrococcales</taxon>
        <taxon>Micrococcaceae</taxon>
        <taxon>Pseudarthrobacter</taxon>
    </lineage>
</organism>
<keyword evidence="2" id="KW-0472">Membrane</keyword>
<keyword evidence="2" id="KW-1133">Transmembrane helix</keyword>
<evidence type="ECO:0000256" key="2">
    <source>
        <dbReference type="SAM" id="Phobius"/>
    </source>
</evidence>
<evidence type="ECO:0000256" key="1">
    <source>
        <dbReference type="SAM" id="MobiDB-lite"/>
    </source>
</evidence>
<dbReference type="InterPro" id="IPR003675">
    <property type="entry name" value="Rce1/LyrA-like_dom"/>
</dbReference>
<feature type="transmembrane region" description="Helical" evidence="2">
    <location>
        <begin position="98"/>
        <end position="121"/>
    </location>
</feature>
<dbReference type="RefSeq" id="WP_091723136.1">
    <property type="nucleotide sequence ID" value="NZ_LT629779.1"/>
</dbReference>
<feature type="domain" description="CAAX prenyl protease 2/Lysostaphin resistance protein A-like" evidence="3">
    <location>
        <begin position="179"/>
        <end position="267"/>
    </location>
</feature>
<evidence type="ECO:0000313" key="5">
    <source>
        <dbReference type="Proteomes" id="UP000198751"/>
    </source>
</evidence>
<feature type="transmembrane region" description="Helical" evidence="2">
    <location>
        <begin position="51"/>
        <end position="68"/>
    </location>
</feature>
<accession>A0A1H2BHP7</accession>
<reference evidence="5" key="1">
    <citation type="submission" date="2016-10" db="EMBL/GenBank/DDBJ databases">
        <authorList>
            <person name="Varghese N."/>
            <person name="Submissions S."/>
        </authorList>
    </citation>
    <scope>NUCLEOTIDE SEQUENCE [LARGE SCALE GENOMIC DNA]</scope>
    <source>
        <strain evidence="5">IMMIB L-1606</strain>
    </source>
</reference>
<feature type="transmembrane region" description="Helical" evidence="2">
    <location>
        <begin position="254"/>
        <end position="273"/>
    </location>
</feature>